<keyword evidence="1" id="KW-0949">S-adenosyl-L-methionine</keyword>
<name>Q7VCE5_PROMA</name>
<dbReference type="Pfam" id="PF04055">
    <property type="entry name" value="Radical_SAM"/>
    <property type="match status" value="1"/>
</dbReference>
<dbReference type="EnsemblBacteria" id="AAP99839">
    <property type="protein sequence ID" value="AAP99839"/>
    <property type="gene ID" value="Pro_0795"/>
</dbReference>
<reference evidence="7 8" key="1">
    <citation type="journal article" date="2003" name="Proc. Natl. Acad. Sci. U.S.A.">
        <title>Genome sequence of the cyanobacterium Prochlorococcus marinus SS120, a nearly minimal oxyphototrophic genome.</title>
        <authorList>
            <person name="Dufresne A."/>
            <person name="Salanoubat M."/>
            <person name="Partensky F."/>
            <person name="Artiguenave F."/>
            <person name="Axmann I.M."/>
            <person name="Barbe V."/>
            <person name="Duprat S."/>
            <person name="Galperin M.Y."/>
            <person name="Koonin E.V."/>
            <person name="Le Gall F."/>
            <person name="Makarova K.S."/>
            <person name="Ostrowski M."/>
            <person name="Oztas S."/>
            <person name="Robert C."/>
            <person name="Rogozin I.B."/>
            <person name="Scanlan D.J."/>
            <person name="Tandeau de Marsac N."/>
            <person name="Weissenbach J."/>
            <person name="Wincker P."/>
            <person name="Wolf Y.I."/>
            <person name="Hess W.R."/>
        </authorList>
    </citation>
    <scope>NUCLEOTIDE SEQUENCE [LARGE SCALE GENOMIC DNA]</scope>
    <source>
        <strain evidence="8">SARG / CCMP1375 / SS120</strain>
    </source>
</reference>
<keyword evidence="2" id="KW-0479">Metal-binding</keyword>
<gene>
    <name evidence="7" type="ordered locus">Pro_0795</name>
</gene>
<dbReference type="InterPro" id="IPR026351">
    <property type="entry name" value="rSAM_ArsS-like"/>
</dbReference>
<protein>
    <submittedName>
        <fullName evidence="7">Fe-S oxidoreductases of moaA/nifB/pqqE family</fullName>
    </submittedName>
</protein>
<dbReference type="Gene3D" id="3.20.20.70">
    <property type="entry name" value="Aldolase class I"/>
    <property type="match status" value="1"/>
</dbReference>
<dbReference type="PANTHER" id="PTHR43728:SF1">
    <property type="entry name" value="FE-S OXIDOREDUCTASE"/>
    <property type="match status" value="1"/>
</dbReference>
<feature type="domain" description="Arsenosugar biosynthesis radical SAM protein ArsS-like C-terminal" evidence="6">
    <location>
        <begin position="172"/>
        <end position="307"/>
    </location>
</feature>
<dbReference type="PANTHER" id="PTHR43728">
    <property type="entry name" value="SLR0304 PROTEIN"/>
    <property type="match status" value="1"/>
</dbReference>
<evidence type="ECO:0000259" key="5">
    <source>
        <dbReference type="Pfam" id="PF04055"/>
    </source>
</evidence>
<dbReference type="InterPro" id="IPR013785">
    <property type="entry name" value="Aldolase_TIM"/>
</dbReference>
<dbReference type="Proteomes" id="UP000001420">
    <property type="component" value="Chromosome"/>
</dbReference>
<organism evidence="7 8">
    <name type="scientific">Prochlorococcus marinus (strain SARG / CCMP1375 / SS120)</name>
    <dbReference type="NCBI Taxonomy" id="167539"/>
    <lineage>
        <taxon>Bacteria</taxon>
        <taxon>Bacillati</taxon>
        <taxon>Cyanobacteriota</taxon>
        <taxon>Cyanophyceae</taxon>
        <taxon>Synechococcales</taxon>
        <taxon>Prochlorococcaceae</taxon>
        <taxon>Prochlorococcus</taxon>
    </lineage>
</organism>
<sequence>MDFPVIRRKKVNTLQVNLGYKCNQACVHCHVDASPSRTEMMNEYNISLIPEVLKTYRIKTLDITGGAPEMHPLFKELIHKVSKLNVKIIDRSNLTILTEPGYLSLANYLADNEVTIIASLPCYEEKNVDFQRGKDVFKKSIKVLKMLNELGYGKGDKKLELDLVFNPIGANLPPSQYELEKKYKDVLKTNYNVEFDNLLVLANMPIKRFSSFLKQQGKLNEYQSLLQESHNEANLESVMCRDTISVNWEGNLFDCDFNQQLGINEYLHPNTLKDLASGNILFEGKKITVAEHCFGCTAGCGSSCGGALT</sequence>
<accession>Q7VCE5</accession>
<proteinExistence type="predicted"/>
<dbReference type="RefSeq" id="WP_011124947.1">
    <property type="nucleotide sequence ID" value="NC_005042.1"/>
</dbReference>
<dbReference type="InterPro" id="IPR024521">
    <property type="entry name" value="ArsS-like_C"/>
</dbReference>
<dbReference type="PATRIC" id="fig|167539.5.peg.842"/>
<dbReference type="OrthoDB" id="9810775at2"/>
<dbReference type="InterPro" id="IPR058240">
    <property type="entry name" value="rSAM_sf"/>
</dbReference>
<dbReference type="Pfam" id="PF12345">
    <property type="entry name" value="DUF3641"/>
    <property type="match status" value="1"/>
</dbReference>
<keyword evidence="8" id="KW-1185">Reference proteome</keyword>
<evidence type="ECO:0000313" key="8">
    <source>
        <dbReference type="Proteomes" id="UP000001420"/>
    </source>
</evidence>
<dbReference type="GO" id="GO:0051536">
    <property type="term" value="F:iron-sulfur cluster binding"/>
    <property type="evidence" value="ECO:0007669"/>
    <property type="project" value="UniProtKB-KW"/>
</dbReference>
<evidence type="ECO:0000259" key="6">
    <source>
        <dbReference type="Pfam" id="PF12345"/>
    </source>
</evidence>
<dbReference type="SUPFAM" id="SSF102114">
    <property type="entry name" value="Radical SAM enzymes"/>
    <property type="match status" value="1"/>
</dbReference>
<dbReference type="AlphaFoldDB" id="Q7VCE5"/>
<dbReference type="NCBIfam" id="TIGR04167">
    <property type="entry name" value="rSAM_SeCys"/>
    <property type="match status" value="1"/>
</dbReference>
<evidence type="ECO:0000256" key="4">
    <source>
        <dbReference type="ARBA" id="ARBA00023014"/>
    </source>
</evidence>
<evidence type="ECO:0000256" key="1">
    <source>
        <dbReference type="ARBA" id="ARBA00022691"/>
    </source>
</evidence>
<dbReference type="HOGENOM" id="CLU_050695_0_0_3"/>
<keyword evidence="4" id="KW-0411">Iron-sulfur</keyword>
<keyword evidence="3" id="KW-0408">Iron</keyword>
<dbReference type="SFLD" id="SFLDG01067">
    <property type="entry name" value="SPASM/twitch_domain_containing"/>
    <property type="match status" value="1"/>
</dbReference>
<dbReference type="STRING" id="167539.Pro_0795"/>
<feature type="domain" description="Radical SAM core" evidence="5">
    <location>
        <begin position="16"/>
        <end position="153"/>
    </location>
</feature>
<dbReference type="EMBL" id="AE017126">
    <property type="protein sequence ID" value="AAP99839.1"/>
    <property type="molecule type" value="Genomic_DNA"/>
</dbReference>
<dbReference type="eggNOG" id="COG0535">
    <property type="taxonomic scope" value="Bacteria"/>
</dbReference>
<evidence type="ECO:0000256" key="2">
    <source>
        <dbReference type="ARBA" id="ARBA00022723"/>
    </source>
</evidence>
<dbReference type="SFLD" id="SFLDS00029">
    <property type="entry name" value="Radical_SAM"/>
    <property type="match status" value="1"/>
</dbReference>
<evidence type="ECO:0000256" key="3">
    <source>
        <dbReference type="ARBA" id="ARBA00023004"/>
    </source>
</evidence>
<dbReference type="CDD" id="cd01335">
    <property type="entry name" value="Radical_SAM"/>
    <property type="match status" value="1"/>
</dbReference>
<dbReference type="GO" id="GO:0046872">
    <property type="term" value="F:metal ion binding"/>
    <property type="evidence" value="ECO:0007669"/>
    <property type="project" value="UniProtKB-KW"/>
</dbReference>
<evidence type="ECO:0000313" key="7">
    <source>
        <dbReference type="EMBL" id="AAP99839.1"/>
    </source>
</evidence>
<dbReference type="InterPro" id="IPR007197">
    <property type="entry name" value="rSAM"/>
</dbReference>
<dbReference type="GO" id="GO:0003824">
    <property type="term" value="F:catalytic activity"/>
    <property type="evidence" value="ECO:0007669"/>
    <property type="project" value="InterPro"/>
</dbReference>
<dbReference type="KEGG" id="pma:Pro_0795"/>